<organism evidence="2 3">
    <name type="scientific">Trypanosoma cruzi (strain CL Brener)</name>
    <dbReference type="NCBI Taxonomy" id="353153"/>
    <lineage>
        <taxon>Eukaryota</taxon>
        <taxon>Discoba</taxon>
        <taxon>Euglenozoa</taxon>
        <taxon>Kinetoplastea</taxon>
        <taxon>Metakinetoplastina</taxon>
        <taxon>Trypanosomatida</taxon>
        <taxon>Trypanosomatidae</taxon>
        <taxon>Trypanosoma</taxon>
        <taxon>Schizotrypanum</taxon>
    </lineage>
</organism>
<feature type="compositionally biased region" description="Polar residues" evidence="1">
    <location>
        <begin position="95"/>
        <end position="106"/>
    </location>
</feature>
<comment type="caution">
    <text evidence="2">The sequence shown here is derived from an EMBL/GenBank/DDBJ whole genome shotgun (WGS) entry which is preliminary data.</text>
</comment>
<dbReference type="AlphaFoldDB" id="Q4DIE6"/>
<gene>
    <name evidence="2" type="ORF">Tc00.1047053506965.160</name>
</gene>
<dbReference type="PaxDb" id="353153-Q4DIE6"/>
<evidence type="ECO:0000256" key="1">
    <source>
        <dbReference type="SAM" id="MobiDB-lite"/>
    </source>
</evidence>
<dbReference type="EMBL" id="AAHK01000446">
    <property type="protein sequence ID" value="EAN92304.1"/>
    <property type="molecule type" value="Genomic_DNA"/>
</dbReference>
<protein>
    <submittedName>
        <fullName evidence="2">Uncharacterized protein</fullName>
    </submittedName>
</protein>
<dbReference type="InParanoid" id="Q4DIE6"/>
<name>Q4DIE6_TRYCC</name>
<accession>Q4DIE6</accession>
<evidence type="ECO:0000313" key="2">
    <source>
        <dbReference type="EMBL" id="EAN92304.1"/>
    </source>
</evidence>
<dbReference type="KEGG" id="tcr:506965.160"/>
<dbReference type="RefSeq" id="XP_814155.1">
    <property type="nucleotide sequence ID" value="XM_809062.1"/>
</dbReference>
<proteinExistence type="predicted"/>
<sequence>MHGRNGELGAVCHVANAVHTCSNCAASCATKEEGATVAFTMNVTTHKYAGPYELWWRQFSPDGTIHPPARSGDADQTGICQLPSPREGKDDTKSGETTAPQVNAEPSRQHEDWRQSAAADGPNTVDRSPASNKCRKKFRIATDPKENVAPTPPKRRPSIATSRNIEMDPNAFETMTAPATALRISVGSKDARKSEAVDGSGEHFSGEIAGGMNGHNVSGKNKAVSRNVTLHDLERRECRGPPRPVWRREVDTMRFNWRPHCACVRVSGVAAAAAGAMWSCGSLSS</sequence>
<feature type="region of interest" description="Disordered" evidence="1">
    <location>
        <begin position="63"/>
        <end position="163"/>
    </location>
</feature>
<evidence type="ECO:0000313" key="3">
    <source>
        <dbReference type="Proteomes" id="UP000002296"/>
    </source>
</evidence>
<dbReference type="GeneID" id="3545650"/>
<feature type="region of interest" description="Disordered" evidence="1">
    <location>
        <begin position="196"/>
        <end position="220"/>
    </location>
</feature>
<dbReference type="Proteomes" id="UP000002296">
    <property type="component" value="Unassembled WGS sequence"/>
</dbReference>
<feature type="compositionally biased region" description="Basic and acidic residues" evidence="1">
    <location>
        <begin position="196"/>
        <end position="205"/>
    </location>
</feature>
<keyword evidence="3" id="KW-1185">Reference proteome</keyword>
<reference evidence="2 3" key="1">
    <citation type="journal article" date="2005" name="Science">
        <title>The genome sequence of Trypanosoma cruzi, etiologic agent of Chagas disease.</title>
        <authorList>
            <person name="El-Sayed N.M."/>
            <person name="Myler P.J."/>
            <person name="Bartholomeu D.C."/>
            <person name="Nilsson D."/>
            <person name="Aggarwal G."/>
            <person name="Tran A.N."/>
            <person name="Ghedin E."/>
            <person name="Worthey E.A."/>
            <person name="Delcher A.L."/>
            <person name="Blandin G."/>
            <person name="Westenberger S.J."/>
            <person name="Caler E."/>
            <person name="Cerqueira G.C."/>
            <person name="Branche C."/>
            <person name="Haas B."/>
            <person name="Anupama A."/>
            <person name="Arner E."/>
            <person name="Aslund L."/>
            <person name="Attipoe P."/>
            <person name="Bontempi E."/>
            <person name="Bringaud F."/>
            <person name="Burton P."/>
            <person name="Cadag E."/>
            <person name="Campbell D.A."/>
            <person name="Carrington M."/>
            <person name="Crabtree J."/>
            <person name="Darban H."/>
            <person name="da Silveira J.F."/>
            <person name="de Jong P."/>
            <person name="Edwards K."/>
            <person name="Englund P.T."/>
            <person name="Fazelina G."/>
            <person name="Feldblyum T."/>
            <person name="Ferella M."/>
            <person name="Frasch A.C."/>
            <person name="Gull K."/>
            <person name="Horn D."/>
            <person name="Hou L."/>
            <person name="Huang Y."/>
            <person name="Kindlund E."/>
            <person name="Klingbeil M."/>
            <person name="Kluge S."/>
            <person name="Koo H."/>
            <person name="Lacerda D."/>
            <person name="Levin M.J."/>
            <person name="Lorenzi H."/>
            <person name="Louie T."/>
            <person name="Machado C.R."/>
            <person name="McCulloch R."/>
            <person name="McKenna A."/>
            <person name="Mizuno Y."/>
            <person name="Mottram J.C."/>
            <person name="Nelson S."/>
            <person name="Ochaya S."/>
            <person name="Osoegawa K."/>
            <person name="Pai G."/>
            <person name="Parsons M."/>
            <person name="Pentony M."/>
            <person name="Pettersson U."/>
            <person name="Pop M."/>
            <person name="Ramirez J.L."/>
            <person name="Rinta J."/>
            <person name="Robertson L."/>
            <person name="Salzberg S.L."/>
            <person name="Sanchez D.O."/>
            <person name="Seyler A."/>
            <person name="Sharma R."/>
            <person name="Shetty J."/>
            <person name="Simpson A.J."/>
            <person name="Sisk E."/>
            <person name="Tammi M.T."/>
            <person name="Tarleton R."/>
            <person name="Teixeira S."/>
            <person name="Van Aken S."/>
            <person name="Vogt C."/>
            <person name="Ward P.N."/>
            <person name="Wickstead B."/>
            <person name="Wortman J."/>
            <person name="White O."/>
            <person name="Fraser C.M."/>
            <person name="Stuart K.D."/>
            <person name="Andersson B."/>
        </authorList>
    </citation>
    <scope>NUCLEOTIDE SEQUENCE [LARGE SCALE GENOMIC DNA]</scope>
    <source>
        <strain evidence="2 3">CL Brener</strain>
    </source>
</reference>